<dbReference type="InterPro" id="IPR018911">
    <property type="entry name" value="Gmad2_Ig-like_dom"/>
</dbReference>
<dbReference type="AlphaFoldDB" id="A0A4S3PNT0"/>
<dbReference type="Gene3D" id="2.60.40.2360">
    <property type="entry name" value="Intracellular proteinase inhibitor BsuPI"/>
    <property type="match status" value="1"/>
</dbReference>
<dbReference type="Pfam" id="PF12690">
    <property type="entry name" value="BsuPI"/>
    <property type="match status" value="1"/>
</dbReference>
<keyword evidence="2" id="KW-0472">Membrane</keyword>
<gene>
    <name evidence="5" type="ORF">E1I69_15910</name>
</gene>
<reference evidence="5 6" key="1">
    <citation type="journal article" date="2019" name="Indoor Air">
        <title>Impacts of indoor surface finishes on bacterial viability.</title>
        <authorList>
            <person name="Hu J."/>
            <person name="Maamar S.B."/>
            <person name="Glawe A.J."/>
            <person name="Gottel N."/>
            <person name="Gilbert J.A."/>
            <person name="Hartmann E.M."/>
        </authorList>
    </citation>
    <scope>NUCLEOTIDE SEQUENCE [LARGE SCALE GENOMIC DNA]</scope>
    <source>
        <strain evidence="5 6">AF060A6</strain>
    </source>
</reference>
<keyword evidence="6" id="KW-1185">Reference proteome</keyword>
<feature type="compositionally biased region" description="Acidic residues" evidence="1">
    <location>
        <begin position="95"/>
        <end position="106"/>
    </location>
</feature>
<accession>A0A4S3PNT0</accession>
<dbReference type="STRING" id="1033734.GCA_000285535_01298"/>
<evidence type="ECO:0000256" key="1">
    <source>
        <dbReference type="SAM" id="MobiDB-lite"/>
    </source>
</evidence>
<dbReference type="Proteomes" id="UP000306477">
    <property type="component" value="Unassembled WGS sequence"/>
</dbReference>
<proteinExistence type="predicted"/>
<dbReference type="EMBL" id="SLUB01000032">
    <property type="protein sequence ID" value="THE11230.1"/>
    <property type="molecule type" value="Genomic_DNA"/>
</dbReference>
<feature type="domain" description="Intracellular proteinase inhibitor BsuPI" evidence="4">
    <location>
        <begin position="115"/>
        <end position="217"/>
    </location>
</feature>
<protein>
    <recommendedName>
        <fullName evidence="7">Intracellular proteinase inhibitor BsuPI domain-containing protein</fullName>
    </recommendedName>
</protein>
<dbReference type="InterPro" id="IPR020481">
    <property type="entry name" value="Intracell_prot_inh_BsuPI"/>
</dbReference>
<evidence type="ECO:0000259" key="3">
    <source>
        <dbReference type="Pfam" id="PF10648"/>
    </source>
</evidence>
<name>A0A4S3PNT0_9BACI</name>
<feature type="region of interest" description="Disordered" evidence="1">
    <location>
        <begin position="80"/>
        <end position="108"/>
    </location>
</feature>
<keyword evidence="2" id="KW-0812">Transmembrane</keyword>
<feature type="domain" description="Bacterial spore germination immunoglobulin-like" evidence="3">
    <location>
        <begin position="255"/>
        <end position="329"/>
    </location>
</feature>
<evidence type="ECO:0000313" key="6">
    <source>
        <dbReference type="Proteomes" id="UP000306477"/>
    </source>
</evidence>
<evidence type="ECO:0008006" key="7">
    <source>
        <dbReference type="Google" id="ProtNLM"/>
    </source>
</evidence>
<dbReference type="InterPro" id="IPR038144">
    <property type="entry name" value="IPI"/>
</dbReference>
<dbReference type="OrthoDB" id="1357684at2"/>
<dbReference type="Pfam" id="PF10648">
    <property type="entry name" value="Gmad2"/>
    <property type="match status" value="1"/>
</dbReference>
<evidence type="ECO:0000313" key="5">
    <source>
        <dbReference type="EMBL" id="THE11230.1"/>
    </source>
</evidence>
<evidence type="ECO:0000259" key="4">
    <source>
        <dbReference type="Pfam" id="PF12690"/>
    </source>
</evidence>
<feature type="transmembrane region" description="Helical" evidence="2">
    <location>
        <begin position="56"/>
        <end position="76"/>
    </location>
</feature>
<sequence length="342" mass="38248">MNYMTWSVLLKKLIPMPLLILYKLLASMDYFAKSSNLFKGSFDILDKGVTSMRKRLLVVLLFVMSLFIISGCGTAEKEEALPVNAGDGEKVETETPPEQEGEEPGGDENVVEKLQTNLSIQSEKDEATFKISLKNTSDHSVKVTIPSGQKYEIVVTDTNGKEVYRYSIDKMFIQMIEEMELKPGEEKVWEEPWDYTSNDGTRLAPGEYKATILLTVSKVNGQKLEANALQAEQSVTIPEEGNTAFRNVQVLGENGEYTVTGEVRVFEATFFYAVEDGHDYVVPETVQMASEGAPSWAPFEIKLSISKDKLPVNGALILHLYERSAKDGSITNLYHAKLQQFQ</sequence>
<evidence type="ECO:0000256" key="2">
    <source>
        <dbReference type="SAM" id="Phobius"/>
    </source>
</evidence>
<keyword evidence="2" id="KW-1133">Transmembrane helix</keyword>
<organism evidence="5 6">
    <name type="scientific">Bacillus timonensis</name>
    <dbReference type="NCBI Taxonomy" id="1033734"/>
    <lineage>
        <taxon>Bacteria</taxon>
        <taxon>Bacillati</taxon>
        <taxon>Bacillota</taxon>
        <taxon>Bacilli</taxon>
        <taxon>Bacillales</taxon>
        <taxon>Bacillaceae</taxon>
        <taxon>Bacillus</taxon>
    </lineage>
</organism>
<comment type="caution">
    <text evidence="5">The sequence shown here is derived from an EMBL/GenBank/DDBJ whole genome shotgun (WGS) entry which is preliminary data.</text>
</comment>